<gene>
    <name evidence="1" type="ordered locus">Acid_0449</name>
</gene>
<dbReference type="InterPro" id="IPR002763">
    <property type="entry name" value="DUF72"/>
</dbReference>
<reference evidence="1" key="1">
    <citation type="submission" date="2006-10" db="EMBL/GenBank/DDBJ databases">
        <title>Complete sequence of Solibacter usitatus Ellin6076.</title>
        <authorList>
            <consortium name="US DOE Joint Genome Institute"/>
            <person name="Copeland A."/>
            <person name="Lucas S."/>
            <person name="Lapidus A."/>
            <person name="Barry K."/>
            <person name="Detter J.C."/>
            <person name="Glavina del Rio T."/>
            <person name="Hammon N."/>
            <person name="Israni S."/>
            <person name="Dalin E."/>
            <person name="Tice H."/>
            <person name="Pitluck S."/>
            <person name="Thompson L.S."/>
            <person name="Brettin T."/>
            <person name="Bruce D."/>
            <person name="Han C."/>
            <person name="Tapia R."/>
            <person name="Gilna P."/>
            <person name="Schmutz J."/>
            <person name="Larimer F."/>
            <person name="Land M."/>
            <person name="Hauser L."/>
            <person name="Kyrpides N."/>
            <person name="Mikhailova N."/>
            <person name="Janssen P.H."/>
            <person name="Kuske C.R."/>
            <person name="Richardson P."/>
        </authorList>
    </citation>
    <scope>NUCLEOTIDE SEQUENCE</scope>
    <source>
        <strain evidence="1">Ellin6076</strain>
    </source>
</reference>
<dbReference type="Gene3D" id="3.20.20.410">
    <property type="entry name" value="Protein of unknown function UPF0759"/>
    <property type="match status" value="1"/>
</dbReference>
<organism evidence="1">
    <name type="scientific">Solibacter usitatus (strain Ellin6076)</name>
    <dbReference type="NCBI Taxonomy" id="234267"/>
    <lineage>
        <taxon>Bacteria</taxon>
        <taxon>Pseudomonadati</taxon>
        <taxon>Acidobacteriota</taxon>
        <taxon>Terriglobia</taxon>
        <taxon>Bryobacterales</taxon>
        <taxon>Solibacteraceae</taxon>
        <taxon>Candidatus Solibacter</taxon>
    </lineage>
</organism>
<dbReference type="HOGENOM" id="CLU_046519_3_1_0"/>
<accession>Q02BV7</accession>
<protein>
    <recommendedName>
        <fullName evidence="2">DUF72 domain-containing protein</fullName>
    </recommendedName>
</protein>
<proteinExistence type="predicted"/>
<dbReference type="OrthoDB" id="9780310at2"/>
<evidence type="ECO:0008006" key="2">
    <source>
        <dbReference type="Google" id="ProtNLM"/>
    </source>
</evidence>
<dbReference type="Pfam" id="PF01904">
    <property type="entry name" value="DUF72"/>
    <property type="match status" value="1"/>
</dbReference>
<dbReference type="STRING" id="234267.Acid_0449"/>
<dbReference type="PANTHER" id="PTHR30348:SF4">
    <property type="entry name" value="DUF72 DOMAIN-CONTAINING PROTEIN"/>
    <property type="match status" value="1"/>
</dbReference>
<name>Q02BV7_SOLUE</name>
<dbReference type="SUPFAM" id="SSF117396">
    <property type="entry name" value="TM1631-like"/>
    <property type="match status" value="1"/>
</dbReference>
<dbReference type="EMBL" id="CP000473">
    <property type="protein sequence ID" value="ABJ81459.1"/>
    <property type="molecule type" value="Genomic_DNA"/>
</dbReference>
<dbReference type="KEGG" id="sus:Acid_0449"/>
<dbReference type="PANTHER" id="PTHR30348">
    <property type="entry name" value="UNCHARACTERIZED PROTEIN YECE"/>
    <property type="match status" value="1"/>
</dbReference>
<sequence length="236" mass="27022">MATLYAGTSGFAYTAWKPGFYPAKTPSNQFLKHYAGRLNCVEINYTFRRLPSLSTLQNWVEQTPAGFVFAVKANMRITHILRLKNAGEATELFLKMIDPLRTSRRLGPILFQLPPAMKCDVALLRDYLALLPKDLRYAFEFRHASWLTEEIYEALRGHNASLCVAESEKLEVPEVITADFVYYRLRKPEYTMEDVEGFAARSKDLLATGRDLYLMFKHEESPEGALNAEQVLQKAR</sequence>
<dbReference type="AlphaFoldDB" id="Q02BV7"/>
<dbReference type="InterPro" id="IPR036520">
    <property type="entry name" value="UPF0759_sf"/>
</dbReference>
<evidence type="ECO:0000313" key="1">
    <source>
        <dbReference type="EMBL" id="ABJ81459.1"/>
    </source>
</evidence>
<dbReference type="InParanoid" id="Q02BV7"/>
<dbReference type="eggNOG" id="COG1801">
    <property type="taxonomic scope" value="Bacteria"/>
</dbReference>